<evidence type="ECO:0000313" key="2">
    <source>
        <dbReference type="EMBL" id="PSJ43803.1"/>
    </source>
</evidence>
<dbReference type="OrthoDB" id="7064736at2"/>
<dbReference type="AlphaFoldDB" id="A0A2P7R0T6"/>
<evidence type="ECO:0000256" key="1">
    <source>
        <dbReference type="SAM" id="Phobius"/>
    </source>
</evidence>
<dbReference type="Proteomes" id="UP000240243">
    <property type="component" value="Unassembled WGS sequence"/>
</dbReference>
<evidence type="ECO:0000313" key="3">
    <source>
        <dbReference type="Proteomes" id="UP000240243"/>
    </source>
</evidence>
<name>A0A2P7R0T6_9GAMM</name>
<organism evidence="2 3">
    <name type="scientific">Zobellella endophytica</name>
    <dbReference type="NCBI Taxonomy" id="2116700"/>
    <lineage>
        <taxon>Bacteria</taxon>
        <taxon>Pseudomonadati</taxon>
        <taxon>Pseudomonadota</taxon>
        <taxon>Gammaproteobacteria</taxon>
        <taxon>Aeromonadales</taxon>
        <taxon>Aeromonadaceae</taxon>
        <taxon>Zobellella</taxon>
    </lineage>
</organism>
<proteinExistence type="predicted"/>
<keyword evidence="1" id="KW-0472">Membrane</keyword>
<reference evidence="2 3" key="1">
    <citation type="submission" date="2018-03" db="EMBL/GenBank/DDBJ databases">
        <title>The draft genome of Zobellella sp. 59N8.</title>
        <authorList>
            <person name="Liu L."/>
            <person name="Li L."/>
            <person name="Zhang X."/>
            <person name="Liang L."/>
            <person name="Wang T."/>
        </authorList>
    </citation>
    <scope>NUCLEOTIDE SEQUENCE [LARGE SCALE GENOMIC DNA]</scope>
    <source>
        <strain evidence="2 3">59N8</strain>
    </source>
</reference>
<keyword evidence="1" id="KW-0812">Transmembrane</keyword>
<gene>
    <name evidence="2" type="ORF">C7H85_16290</name>
</gene>
<feature type="transmembrane region" description="Helical" evidence="1">
    <location>
        <begin position="12"/>
        <end position="36"/>
    </location>
</feature>
<sequence>MGWRSRVKINTAALIIAFLLGMLSLGFAGVAIYFTLLDHYPAHIAALITASMHALAALLVILVTRLVTTRSRAAPVSPPKQPQGIDDLENLLAALVSPELGRLIKQHPGKSVLITLLAGLAVGCNDETRSAAKKMYRRFFEEQE</sequence>
<dbReference type="RefSeq" id="WP_106730758.1">
    <property type="nucleotide sequence ID" value="NZ_PXYG01000008.1"/>
</dbReference>
<feature type="transmembrane region" description="Helical" evidence="1">
    <location>
        <begin position="42"/>
        <end position="63"/>
    </location>
</feature>
<keyword evidence="3" id="KW-1185">Reference proteome</keyword>
<keyword evidence="1" id="KW-1133">Transmembrane helix</keyword>
<dbReference type="EMBL" id="PXYG01000008">
    <property type="protein sequence ID" value="PSJ43803.1"/>
    <property type="molecule type" value="Genomic_DNA"/>
</dbReference>
<accession>A0A2P7R0T6</accession>
<comment type="caution">
    <text evidence="2">The sequence shown here is derived from an EMBL/GenBank/DDBJ whole genome shotgun (WGS) entry which is preliminary data.</text>
</comment>
<protein>
    <submittedName>
        <fullName evidence="2">Uncharacterized protein</fullName>
    </submittedName>
</protein>